<dbReference type="GO" id="GO:0071555">
    <property type="term" value="P:cell wall organization"/>
    <property type="evidence" value="ECO:0007669"/>
    <property type="project" value="UniProtKB-UniRule"/>
</dbReference>
<dbReference type="UniPathway" id="UPA00219"/>
<evidence type="ECO:0000256" key="3">
    <source>
        <dbReference type="ARBA" id="ARBA00022960"/>
    </source>
</evidence>
<dbReference type="Gene3D" id="2.40.440.10">
    <property type="entry name" value="L,D-transpeptidase catalytic domain-like"/>
    <property type="match status" value="1"/>
</dbReference>
<evidence type="ECO:0000256" key="1">
    <source>
        <dbReference type="ARBA" id="ARBA00004752"/>
    </source>
</evidence>
<evidence type="ECO:0000313" key="9">
    <source>
        <dbReference type="EMBL" id="PKV92326.1"/>
    </source>
</evidence>
<accession>A0A2N3WEK0</accession>
<evidence type="ECO:0000313" key="10">
    <source>
        <dbReference type="Proteomes" id="UP000233750"/>
    </source>
</evidence>
<proteinExistence type="predicted"/>
<dbReference type="Gene3D" id="2.60.40.3780">
    <property type="match status" value="1"/>
</dbReference>
<dbReference type="CDD" id="cd13431">
    <property type="entry name" value="LDT_IgD_like_1"/>
    <property type="match status" value="1"/>
</dbReference>
<evidence type="ECO:0000256" key="4">
    <source>
        <dbReference type="ARBA" id="ARBA00022984"/>
    </source>
</evidence>
<dbReference type="CDD" id="cd13432">
    <property type="entry name" value="LDT_IgD_like_2"/>
    <property type="match status" value="1"/>
</dbReference>
<keyword evidence="3 7" id="KW-0133">Cell shape</keyword>
<dbReference type="PANTHER" id="PTHR30582:SF2">
    <property type="entry name" value="L,D-TRANSPEPTIDASE YCIB-RELATED"/>
    <property type="match status" value="1"/>
</dbReference>
<keyword evidence="5" id="KW-0012">Acyltransferase</keyword>
<dbReference type="InterPro" id="IPR038063">
    <property type="entry name" value="Transpep_catalytic_dom"/>
</dbReference>
<feature type="active site" description="Proton donor/acceptor" evidence="7">
    <location>
        <position position="333"/>
    </location>
</feature>
<dbReference type="GO" id="GO:0008360">
    <property type="term" value="P:regulation of cell shape"/>
    <property type="evidence" value="ECO:0007669"/>
    <property type="project" value="UniProtKB-UniRule"/>
</dbReference>
<dbReference type="InterPro" id="IPR041280">
    <property type="entry name" value="Big_10"/>
</dbReference>
<keyword evidence="2" id="KW-0808">Transferase</keyword>
<evidence type="ECO:0000256" key="2">
    <source>
        <dbReference type="ARBA" id="ARBA00022679"/>
    </source>
</evidence>
<dbReference type="GO" id="GO:0018104">
    <property type="term" value="P:peptidoglycan-protein cross-linking"/>
    <property type="evidence" value="ECO:0007669"/>
    <property type="project" value="TreeGrafter"/>
</dbReference>
<evidence type="ECO:0000256" key="7">
    <source>
        <dbReference type="PROSITE-ProRule" id="PRU01373"/>
    </source>
</evidence>
<dbReference type="GO" id="GO:0005576">
    <property type="term" value="C:extracellular region"/>
    <property type="evidence" value="ECO:0007669"/>
    <property type="project" value="TreeGrafter"/>
</dbReference>
<dbReference type="Pfam" id="PF17964">
    <property type="entry name" value="Big_10"/>
    <property type="match status" value="1"/>
</dbReference>
<feature type="active site" description="Nucleophile" evidence="7">
    <location>
        <position position="351"/>
    </location>
</feature>
<name>A0A2N3WEK0_9PSEU</name>
<organism evidence="9 10">
    <name type="scientific">Amycolatopsis echigonensis</name>
    <dbReference type="NCBI Taxonomy" id="2576905"/>
    <lineage>
        <taxon>Bacteria</taxon>
        <taxon>Bacillati</taxon>
        <taxon>Actinomycetota</taxon>
        <taxon>Actinomycetes</taxon>
        <taxon>Pseudonocardiales</taxon>
        <taxon>Pseudonocardiaceae</taxon>
        <taxon>Amycolatopsis</taxon>
    </lineage>
</organism>
<sequence length="404" mass="42776">MRGTRGGKTVIERRTVFKAVLATGAAALAAACSGGSNDGAAVPKGGNGDNGGKPVPPVAKLTASPAVGAKDASVREPVVVKVTEGKLTEVKLTNEGGDEIKGELAPDGLSWTSSEPLGYGKSYSYSAKATGTDQRPVELTGSFSTVSPAKTVRATLNPGDDAEVGVAMPISVKFNGGAPKDRAAVEKALKVKTSNDVEGSWAWLSPNQVDWRPKEYWPANTTVEVEANLYGVDLGGGVYVKSDVSTKFKIGRNQVVKIHTPDHVMKVYRGGAESASYPCSNGLDSVVDRNTPNGTFIIMSKEPHAVFDNARYGYTNVNKKWACRFSNHGEFIHENQDNAAAIGNTNNSHGCVNLLEADAKAYFDSAMIGDPVEVTGSKLGSPTNSDVKDWFYDWPTWKSLSAVK</sequence>
<dbReference type="Proteomes" id="UP000233750">
    <property type="component" value="Unassembled WGS sequence"/>
</dbReference>
<evidence type="ECO:0000256" key="5">
    <source>
        <dbReference type="ARBA" id="ARBA00023315"/>
    </source>
</evidence>
<gene>
    <name evidence="9" type="ORF">ATK30_3122</name>
</gene>
<comment type="caution">
    <text evidence="9">The sequence shown here is derived from an EMBL/GenBank/DDBJ whole genome shotgun (WGS) entry which is preliminary data.</text>
</comment>
<dbReference type="PROSITE" id="PS52029">
    <property type="entry name" value="LD_TPASE"/>
    <property type="match status" value="1"/>
</dbReference>
<dbReference type="PANTHER" id="PTHR30582">
    <property type="entry name" value="L,D-TRANSPEPTIDASE"/>
    <property type="match status" value="1"/>
</dbReference>
<dbReference type="AlphaFoldDB" id="A0A2N3WEK0"/>
<dbReference type="InterPro" id="IPR050979">
    <property type="entry name" value="LD-transpeptidase"/>
</dbReference>
<dbReference type="GO" id="GO:0016746">
    <property type="term" value="F:acyltransferase activity"/>
    <property type="evidence" value="ECO:0007669"/>
    <property type="project" value="UniProtKB-KW"/>
</dbReference>
<keyword evidence="10" id="KW-1185">Reference proteome</keyword>
<keyword evidence="9" id="KW-0449">Lipoprotein</keyword>
<dbReference type="Gene3D" id="2.60.40.3710">
    <property type="match status" value="1"/>
</dbReference>
<dbReference type="GO" id="GO:0071972">
    <property type="term" value="F:peptidoglycan L,D-transpeptidase activity"/>
    <property type="evidence" value="ECO:0007669"/>
    <property type="project" value="TreeGrafter"/>
</dbReference>
<feature type="domain" description="L,D-TPase catalytic" evidence="8">
    <location>
        <begin position="254"/>
        <end position="375"/>
    </location>
</feature>
<dbReference type="InterPro" id="IPR005490">
    <property type="entry name" value="LD_TPept_cat_dom"/>
</dbReference>
<dbReference type="PROSITE" id="PS51257">
    <property type="entry name" value="PROKAR_LIPOPROTEIN"/>
    <property type="match status" value="1"/>
</dbReference>
<dbReference type="SUPFAM" id="SSF141523">
    <property type="entry name" value="L,D-transpeptidase catalytic domain-like"/>
    <property type="match status" value="1"/>
</dbReference>
<evidence type="ECO:0000259" key="8">
    <source>
        <dbReference type="PROSITE" id="PS52029"/>
    </source>
</evidence>
<keyword evidence="6 7" id="KW-0961">Cell wall biogenesis/degradation</keyword>
<dbReference type="EMBL" id="PJMY01000003">
    <property type="protein sequence ID" value="PKV92326.1"/>
    <property type="molecule type" value="Genomic_DNA"/>
</dbReference>
<reference evidence="9 10" key="1">
    <citation type="submission" date="2017-12" db="EMBL/GenBank/DDBJ databases">
        <title>Sequencing the genomes of 1000 Actinobacteria strains.</title>
        <authorList>
            <person name="Klenk H.-P."/>
        </authorList>
    </citation>
    <scope>NUCLEOTIDE SEQUENCE [LARGE SCALE GENOMIC DNA]</scope>
    <source>
        <strain evidence="9 10">DSM 45165</strain>
    </source>
</reference>
<keyword evidence="4 7" id="KW-0573">Peptidoglycan synthesis</keyword>
<protein>
    <submittedName>
        <fullName evidence="9">Lipoprotein-anchoring transpeptidase ErfK/SrfK</fullName>
    </submittedName>
</protein>
<dbReference type="CDD" id="cd16913">
    <property type="entry name" value="YkuD_like"/>
    <property type="match status" value="1"/>
</dbReference>
<comment type="pathway">
    <text evidence="1 7">Cell wall biogenesis; peptidoglycan biosynthesis.</text>
</comment>
<evidence type="ECO:0000256" key="6">
    <source>
        <dbReference type="ARBA" id="ARBA00023316"/>
    </source>
</evidence>
<dbReference type="Pfam" id="PF03734">
    <property type="entry name" value="YkuD"/>
    <property type="match status" value="1"/>
</dbReference>